<evidence type="ECO:0000313" key="8">
    <source>
        <dbReference type="EMBL" id="SFB94715.1"/>
    </source>
</evidence>
<keyword evidence="1" id="KW-0560">Oxidoreductase</keyword>
<comment type="catalytic activity">
    <reaction evidence="3">
        <text>5,6-dihydrouracil + NAD(+) = uracil + NADH + H(+)</text>
        <dbReference type="Rhea" id="RHEA:20189"/>
        <dbReference type="ChEBI" id="CHEBI:15378"/>
        <dbReference type="ChEBI" id="CHEBI:15901"/>
        <dbReference type="ChEBI" id="CHEBI:17568"/>
        <dbReference type="ChEBI" id="CHEBI:57540"/>
        <dbReference type="ChEBI" id="CHEBI:57945"/>
        <dbReference type="EC" id="1.3.1.1"/>
    </reaction>
</comment>
<dbReference type="GO" id="GO:0004159">
    <property type="term" value="F:dihydropyrimidine dehydrogenase (NAD+) activity"/>
    <property type="evidence" value="ECO:0007669"/>
    <property type="project" value="UniProtKB-EC"/>
</dbReference>
<feature type="domain" description="Dihydroorotate dehydrogenase catalytic" evidence="7">
    <location>
        <begin position="1"/>
        <end position="164"/>
    </location>
</feature>
<organism evidence="8 9">
    <name type="scientific">Brevinema andersonii</name>
    <dbReference type="NCBI Taxonomy" id="34097"/>
    <lineage>
        <taxon>Bacteria</taxon>
        <taxon>Pseudomonadati</taxon>
        <taxon>Spirochaetota</taxon>
        <taxon>Spirochaetia</taxon>
        <taxon>Brevinematales</taxon>
        <taxon>Brevinemataceae</taxon>
        <taxon>Brevinema</taxon>
    </lineage>
</organism>
<dbReference type="Proteomes" id="UP000240042">
    <property type="component" value="Unassembled WGS sequence"/>
</dbReference>
<dbReference type="GO" id="GO:0005737">
    <property type="term" value="C:cytoplasm"/>
    <property type="evidence" value="ECO:0007669"/>
    <property type="project" value="InterPro"/>
</dbReference>
<dbReference type="GO" id="GO:0050661">
    <property type="term" value="F:NADP binding"/>
    <property type="evidence" value="ECO:0007669"/>
    <property type="project" value="TreeGrafter"/>
</dbReference>
<name>A0A1I1F5P2_BREAD</name>
<comment type="function">
    <text evidence="4">Involved in pyrimidine base degradation. Catalyzes physiologically the reduction of uracil to 5,6-dihydrouracil (DHU) by using NADH as a specific cosubstrate. It also catalyzes the reverse reaction and the reduction of thymine to 5,6-dihydrothymine (DHT).</text>
</comment>
<comment type="catalytic activity">
    <reaction evidence="2">
        <text>5,6-dihydrothymine + NAD(+) = thymine + NADH + H(+)</text>
        <dbReference type="Rhea" id="RHEA:28791"/>
        <dbReference type="ChEBI" id="CHEBI:15378"/>
        <dbReference type="ChEBI" id="CHEBI:17821"/>
        <dbReference type="ChEBI" id="CHEBI:27468"/>
        <dbReference type="ChEBI" id="CHEBI:57540"/>
        <dbReference type="ChEBI" id="CHEBI:57945"/>
        <dbReference type="EC" id="1.3.1.1"/>
    </reaction>
</comment>
<evidence type="ECO:0000256" key="6">
    <source>
        <dbReference type="ARBA" id="ARBA00049728"/>
    </source>
</evidence>
<dbReference type="Gene3D" id="3.20.20.70">
    <property type="entry name" value="Aldolase class I"/>
    <property type="match status" value="1"/>
</dbReference>
<dbReference type="EC" id="1.3.1.1" evidence="6"/>
<dbReference type="PANTHER" id="PTHR43073:SF2">
    <property type="entry name" value="DIHYDROPYRIMIDINE DEHYDROGENASE [NADP(+)]"/>
    <property type="match status" value="1"/>
</dbReference>
<dbReference type="GO" id="GO:0006212">
    <property type="term" value="P:uracil catabolic process"/>
    <property type="evidence" value="ECO:0007669"/>
    <property type="project" value="TreeGrafter"/>
</dbReference>
<evidence type="ECO:0000259" key="7">
    <source>
        <dbReference type="Pfam" id="PF01180"/>
    </source>
</evidence>
<evidence type="ECO:0000256" key="2">
    <source>
        <dbReference type="ARBA" id="ARBA00047685"/>
    </source>
</evidence>
<dbReference type="Pfam" id="PF01180">
    <property type="entry name" value="DHO_dh"/>
    <property type="match status" value="1"/>
</dbReference>
<dbReference type="PANTHER" id="PTHR43073">
    <property type="entry name" value="DIHYDROPYRIMIDINE DEHYDROGENASE [NADP(+)]"/>
    <property type="match status" value="1"/>
</dbReference>
<evidence type="ECO:0000313" key="9">
    <source>
        <dbReference type="Proteomes" id="UP000240042"/>
    </source>
</evidence>
<dbReference type="SUPFAM" id="SSF51395">
    <property type="entry name" value="FMN-linked oxidoreductases"/>
    <property type="match status" value="1"/>
</dbReference>
<reference evidence="9" key="1">
    <citation type="submission" date="2016-10" db="EMBL/GenBank/DDBJ databases">
        <authorList>
            <person name="Varghese N."/>
            <person name="Submissions S."/>
        </authorList>
    </citation>
    <scope>NUCLEOTIDE SEQUENCE [LARGE SCALE GENOMIC DNA]</scope>
    <source>
        <strain evidence="9">ATCC 43811</strain>
    </source>
</reference>
<comment type="subunit">
    <text evidence="5">Heterotetramer of 2 PreA and 2 PreT subunits.</text>
</comment>
<keyword evidence="9" id="KW-1185">Reference proteome</keyword>
<protein>
    <recommendedName>
        <fullName evidence="6">dihydrouracil dehydrogenase (NAD(+))</fullName>
        <ecNumber evidence="6">1.3.1.1</ecNumber>
    </recommendedName>
</protein>
<proteinExistence type="predicted"/>
<evidence type="ECO:0000256" key="5">
    <source>
        <dbReference type="ARBA" id="ARBA00049714"/>
    </source>
</evidence>
<evidence type="ECO:0000256" key="4">
    <source>
        <dbReference type="ARBA" id="ARBA00049578"/>
    </source>
</evidence>
<sequence>MLNAIGLKNPGIDEFERQILPALEDSIKNTMIIANINGKTIEEYEQIAQRANDWHKIDAIELNISCPNVKEGRMAFGTQPKTAAEITSRIKKILHTKLLVVKLSPNVVDICAVAQVVEDAGADALSLTNTILGMRIDIHSRRPILGNIFGGLSGSAVKPIALCIV</sequence>
<dbReference type="InterPro" id="IPR005720">
    <property type="entry name" value="Dihydroorotate_DH_cat"/>
</dbReference>
<dbReference type="InterPro" id="IPR013785">
    <property type="entry name" value="Aldolase_TIM"/>
</dbReference>
<evidence type="ECO:0000256" key="3">
    <source>
        <dbReference type="ARBA" id="ARBA00048792"/>
    </source>
</evidence>
<dbReference type="AlphaFoldDB" id="A0A1I1F5P2"/>
<gene>
    <name evidence="8" type="ORF">SAMN02745150_01411</name>
</gene>
<evidence type="ECO:0000256" key="1">
    <source>
        <dbReference type="ARBA" id="ARBA00023002"/>
    </source>
</evidence>
<dbReference type="GO" id="GO:0002058">
    <property type="term" value="F:uracil binding"/>
    <property type="evidence" value="ECO:0007669"/>
    <property type="project" value="TreeGrafter"/>
</dbReference>
<dbReference type="STRING" id="34097.SAMN02745150_01411"/>
<dbReference type="EMBL" id="FOKY01000026">
    <property type="protein sequence ID" value="SFB94715.1"/>
    <property type="molecule type" value="Genomic_DNA"/>
</dbReference>
<accession>A0A1I1F5P2</accession>
<dbReference type="GO" id="GO:0006210">
    <property type="term" value="P:thymine catabolic process"/>
    <property type="evidence" value="ECO:0007669"/>
    <property type="project" value="TreeGrafter"/>
</dbReference>